<evidence type="ECO:0000256" key="1">
    <source>
        <dbReference type="ARBA" id="ARBA00004496"/>
    </source>
</evidence>
<comment type="similarity">
    <text evidence="5">Belongs to the Rap family.</text>
</comment>
<accession>A0AAU7F6F4</accession>
<dbReference type="Gene3D" id="1.25.40.10">
    <property type="entry name" value="Tetratricopeptide repeat domain"/>
    <property type="match status" value="2"/>
</dbReference>
<gene>
    <name evidence="6" type="ORF">ABHF33_13640</name>
</gene>
<evidence type="ECO:0000256" key="2">
    <source>
        <dbReference type="ARBA" id="ARBA00022490"/>
    </source>
</evidence>
<keyword evidence="4" id="KW-0802">TPR repeat</keyword>
<evidence type="ECO:0000256" key="3">
    <source>
        <dbReference type="ARBA" id="ARBA00022737"/>
    </source>
</evidence>
<keyword evidence="3" id="KW-0677">Repeat</keyword>
<keyword evidence="2" id="KW-0963">Cytoplasm</keyword>
<dbReference type="SMART" id="SM00028">
    <property type="entry name" value="TPR"/>
    <property type="match status" value="4"/>
</dbReference>
<proteinExistence type="inferred from homology"/>
<protein>
    <submittedName>
        <fullName evidence="6">Tetratricopeptide repeat protein</fullName>
    </submittedName>
</protein>
<dbReference type="InterPro" id="IPR011990">
    <property type="entry name" value="TPR-like_helical_dom_sf"/>
</dbReference>
<sequence length="337" mass="38741">MNPNLQRIRELYEQSKQLIYVDSAESLRLIDEAVALLSPEDEPALRVAVIYQQVEMLTAFGRIHEALILLHQILVIAETENLEAERGELLYHIGIAHYTIGDFGTAIDYWSDCLNLENQGFSAATRINTYISLGQLYFAFHMPADALRHHLSALKWVSEQIATDLYVRLLINLVADYCELGQHKQALPYLDEAEALAKEIRHFEYLGEALGYRTLILLEEDRLDEITQLLERGHTMERYWAWGEISWKIVTGKILQAEERNNEAIAAFEEALTLANQYECNSKVHVVHAVLARAYDKVGKHGLAEKHQRLYQEHFNRLGSPEIFARLQQLEAQLENT</sequence>
<organism evidence="6">
    <name type="scientific">Chitinibacter mangrovi</name>
    <dbReference type="NCBI Taxonomy" id="3153927"/>
    <lineage>
        <taxon>Bacteria</taxon>
        <taxon>Pseudomonadati</taxon>
        <taxon>Pseudomonadota</taxon>
        <taxon>Betaproteobacteria</taxon>
        <taxon>Neisseriales</taxon>
        <taxon>Chitinibacteraceae</taxon>
        <taxon>Chitinibacter</taxon>
    </lineage>
</organism>
<dbReference type="AlphaFoldDB" id="A0AAU7F6F4"/>
<dbReference type="KEGG" id="cmav:ABHF33_13640"/>
<dbReference type="PANTHER" id="PTHR46630:SF1">
    <property type="entry name" value="TETRATRICOPEPTIDE REPEAT PROTEIN 29"/>
    <property type="match status" value="1"/>
</dbReference>
<evidence type="ECO:0000313" key="6">
    <source>
        <dbReference type="EMBL" id="XBM00092.1"/>
    </source>
</evidence>
<dbReference type="EMBL" id="CP157355">
    <property type="protein sequence ID" value="XBM00092.1"/>
    <property type="molecule type" value="Genomic_DNA"/>
</dbReference>
<dbReference type="InterPro" id="IPR019734">
    <property type="entry name" value="TPR_rpt"/>
</dbReference>
<comment type="subcellular location">
    <subcellularLocation>
        <location evidence="1">Cytoplasm</location>
    </subcellularLocation>
</comment>
<reference evidence="6" key="1">
    <citation type="submission" date="2024-05" db="EMBL/GenBank/DDBJ databases">
        <authorList>
            <person name="Yang L."/>
            <person name="Pan L."/>
        </authorList>
    </citation>
    <scope>NUCLEOTIDE SEQUENCE</scope>
    <source>
        <strain evidence="6">FCG-7</strain>
    </source>
</reference>
<evidence type="ECO:0000256" key="4">
    <source>
        <dbReference type="ARBA" id="ARBA00022803"/>
    </source>
</evidence>
<dbReference type="SUPFAM" id="SSF48452">
    <property type="entry name" value="TPR-like"/>
    <property type="match status" value="2"/>
</dbReference>
<dbReference type="RefSeq" id="WP_348944458.1">
    <property type="nucleotide sequence ID" value="NZ_CP157355.1"/>
</dbReference>
<dbReference type="PANTHER" id="PTHR46630">
    <property type="entry name" value="TETRATRICOPEPTIDE REPEAT PROTEIN 29"/>
    <property type="match status" value="1"/>
</dbReference>
<name>A0AAU7F6F4_9NEIS</name>
<dbReference type="InterPro" id="IPR051476">
    <property type="entry name" value="Bac_ResReg_Asp_Phosphatase"/>
</dbReference>
<evidence type="ECO:0000256" key="5">
    <source>
        <dbReference type="ARBA" id="ARBA00038253"/>
    </source>
</evidence>
<dbReference type="Pfam" id="PF13424">
    <property type="entry name" value="TPR_12"/>
    <property type="match status" value="1"/>
</dbReference>
<dbReference type="GO" id="GO:0005737">
    <property type="term" value="C:cytoplasm"/>
    <property type="evidence" value="ECO:0007669"/>
    <property type="project" value="UniProtKB-SubCell"/>
</dbReference>